<keyword evidence="2" id="KW-1185">Reference proteome</keyword>
<protein>
    <submittedName>
        <fullName evidence="3">Uncharacterized protein</fullName>
    </submittedName>
</protein>
<reference evidence="3" key="1">
    <citation type="submission" date="2017-02" db="UniProtKB">
        <authorList>
            <consortium name="WormBaseParasite"/>
        </authorList>
    </citation>
    <scope>IDENTIFICATION</scope>
</reference>
<evidence type="ECO:0000313" key="3">
    <source>
        <dbReference type="WBParaSite" id="SMUV_0000989701-mRNA-1"/>
    </source>
</evidence>
<organism evidence="2 3">
    <name type="scientific">Syphacia muris</name>
    <dbReference type="NCBI Taxonomy" id="451379"/>
    <lineage>
        <taxon>Eukaryota</taxon>
        <taxon>Metazoa</taxon>
        <taxon>Ecdysozoa</taxon>
        <taxon>Nematoda</taxon>
        <taxon>Chromadorea</taxon>
        <taxon>Rhabditida</taxon>
        <taxon>Spirurina</taxon>
        <taxon>Oxyuridomorpha</taxon>
        <taxon>Oxyuroidea</taxon>
        <taxon>Oxyuridae</taxon>
        <taxon>Syphacia</taxon>
    </lineage>
</organism>
<accession>A0A0N5AY60</accession>
<dbReference type="Proteomes" id="UP000046393">
    <property type="component" value="Unplaced"/>
</dbReference>
<evidence type="ECO:0000313" key="2">
    <source>
        <dbReference type="Proteomes" id="UP000046393"/>
    </source>
</evidence>
<sequence>MEASCSSNETKNNGSTSATATTTFVKQHRRMSSTFYPEQPSLLERTTATFIRATTPLYRFASQRIVPTKQDSLYCL</sequence>
<evidence type="ECO:0000256" key="1">
    <source>
        <dbReference type="SAM" id="MobiDB-lite"/>
    </source>
</evidence>
<feature type="region of interest" description="Disordered" evidence="1">
    <location>
        <begin position="1"/>
        <end position="23"/>
    </location>
</feature>
<dbReference type="WBParaSite" id="SMUV_0000989701-mRNA-1">
    <property type="protein sequence ID" value="SMUV_0000989701-mRNA-1"/>
    <property type="gene ID" value="SMUV_0000989701"/>
</dbReference>
<proteinExistence type="predicted"/>
<dbReference type="AlphaFoldDB" id="A0A0N5AY60"/>
<name>A0A0N5AY60_9BILA</name>
<feature type="compositionally biased region" description="Polar residues" evidence="1">
    <location>
        <begin position="1"/>
        <end position="14"/>
    </location>
</feature>